<dbReference type="InterPro" id="IPR035906">
    <property type="entry name" value="MetI-like_sf"/>
</dbReference>
<accession>A0A7Z0D1T7</accession>
<name>A0A7Z0D1T7_9MICO</name>
<dbReference type="PROSITE" id="PS50928">
    <property type="entry name" value="ABC_TM1"/>
    <property type="match status" value="1"/>
</dbReference>
<feature type="transmembrane region" description="Helical" evidence="7">
    <location>
        <begin position="203"/>
        <end position="224"/>
    </location>
</feature>
<keyword evidence="6 7" id="KW-0472">Membrane</keyword>
<evidence type="ECO:0000256" key="3">
    <source>
        <dbReference type="ARBA" id="ARBA00022475"/>
    </source>
</evidence>
<dbReference type="GO" id="GO:0005886">
    <property type="term" value="C:plasma membrane"/>
    <property type="evidence" value="ECO:0007669"/>
    <property type="project" value="UniProtKB-SubCell"/>
</dbReference>
<comment type="subcellular location">
    <subcellularLocation>
        <location evidence="1 7">Cell membrane</location>
        <topology evidence="1 7">Multi-pass membrane protein</topology>
    </subcellularLocation>
</comment>
<dbReference type="AlphaFoldDB" id="A0A7Z0D1T7"/>
<dbReference type="PANTHER" id="PTHR43744:SF8">
    <property type="entry name" value="SN-GLYCEROL-3-PHOSPHATE TRANSPORT SYSTEM PERMEASE PROTEIN UGPE"/>
    <property type="match status" value="1"/>
</dbReference>
<feature type="transmembrane region" description="Helical" evidence="7">
    <location>
        <begin position="162"/>
        <end position="182"/>
    </location>
</feature>
<proteinExistence type="inferred from homology"/>
<evidence type="ECO:0000256" key="4">
    <source>
        <dbReference type="ARBA" id="ARBA00022692"/>
    </source>
</evidence>
<feature type="transmembrane region" description="Helical" evidence="7">
    <location>
        <begin position="260"/>
        <end position="282"/>
    </location>
</feature>
<evidence type="ECO:0000256" key="7">
    <source>
        <dbReference type="RuleBase" id="RU363032"/>
    </source>
</evidence>
<keyword evidence="3" id="KW-1003">Cell membrane</keyword>
<evidence type="ECO:0000313" key="10">
    <source>
        <dbReference type="Proteomes" id="UP000539111"/>
    </source>
</evidence>
<evidence type="ECO:0000259" key="8">
    <source>
        <dbReference type="PROSITE" id="PS50928"/>
    </source>
</evidence>
<feature type="transmembrane region" description="Helical" evidence="7">
    <location>
        <begin position="230"/>
        <end position="253"/>
    </location>
</feature>
<gene>
    <name evidence="9" type="ORF">BJY26_001173</name>
</gene>
<dbReference type="PANTHER" id="PTHR43744">
    <property type="entry name" value="ABC TRANSPORTER PERMEASE PROTEIN MG189-RELATED-RELATED"/>
    <property type="match status" value="1"/>
</dbReference>
<dbReference type="InterPro" id="IPR000515">
    <property type="entry name" value="MetI-like"/>
</dbReference>
<sequence>MADLKLPAPKLDATPSGALTGRRRRKLSTGSLVLDLVMLVVGILMVAPLIWLIVQSLTAESDAFGIPPSWIPHPFTLDNFAGVSGLIPFGRMAINSLEVGVISTVGSLFVSVLAAYAFSRLRFRGRSGLFVVMLSALMVPPQLIVIPVFILMRYLGLIDNLMALWVPALINVFAIFFLRQYFNTIPKELDEAAIIDGAGHLWILFRVIVPLSGPALAALAILSFEVSWNNYFGPLIFLSSPANMTLPLGLVTLQAGQGGAAVVVFAAITLVVLPVLIVFLIFQRSIVESIATAGIRG</sequence>
<keyword evidence="10" id="KW-1185">Reference proteome</keyword>
<keyword evidence="4 7" id="KW-0812">Transmembrane</keyword>
<reference evidence="9 10" key="1">
    <citation type="submission" date="2020-07" db="EMBL/GenBank/DDBJ databases">
        <title>Sequencing the genomes of 1000 actinobacteria strains.</title>
        <authorList>
            <person name="Klenk H.-P."/>
        </authorList>
    </citation>
    <scope>NUCLEOTIDE SEQUENCE [LARGE SCALE GENOMIC DNA]</scope>
    <source>
        <strain evidence="9 10">DSM 26341</strain>
    </source>
</reference>
<feature type="domain" description="ABC transmembrane type-1" evidence="8">
    <location>
        <begin position="93"/>
        <end position="282"/>
    </location>
</feature>
<dbReference type="CDD" id="cd06261">
    <property type="entry name" value="TM_PBP2"/>
    <property type="match status" value="1"/>
</dbReference>
<dbReference type="EMBL" id="JACBZP010000001">
    <property type="protein sequence ID" value="NYI66867.1"/>
    <property type="molecule type" value="Genomic_DNA"/>
</dbReference>
<organism evidence="9 10">
    <name type="scientific">Spelaeicoccus albus</name>
    <dbReference type="NCBI Taxonomy" id="1280376"/>
    <lineage>
        <taxon>Bacteria</taxon>
        <taxon>Bacillati</taxon>
        <taxon>Actinomycetota</taxon>
        <taxon>Actinomycetes</taxon>
        <taxon>Micrococcales</taxon>
        <taxon>Brevibacteriaceae</taxon>
        <taxon>Spelaeicoccus</taxon>
    </lineage>
</organism>
<dbReference type="RefSeq" id="WP_179426498.1">
    <property type="nucleotide sequence ID" value="NZ_JACBZP010000001.1"/>
</dbReference>
<dbReference type="Gene3D" id="1.10.3720.10">
    <property type="entry name" value="MetI-like"/>
    <property type="match status" value="1"/>
</dbReference>
<evidence type="ECO:0000313" key="9">
    <source>
        <dbReference type="EMBL" id="NYI66867.1"/>
    </source>
</evidence>
<dbReference type="SUPFAM" id="SSF161098">
    <property type="entry name" value="MetI-like"/>
    <property type="match status" value="1"/>
</dbReference>
<keyword evidence="5 7" id="KW-1133">Transmembrane helix</keyword>
<dbReference type="Proteomes" id="UP000539111">
    <property type="component" value="Unassembled WGS sequence"/>
</dbReference>
<comment type="similarity">
    <text evidence="7">Belongs to the binding-protein-dependent transport system permease family.</text>
</comment>
<keyword evidence="2 7" id="KW-0813">Transport</keyword>
<protein>
    <submittedName>
        <fullName evidence="9">ABC-type glycerol-3-phosphate transport system permease component</fullName>
    </submittedName>
</protein>
<dbReference type="Pfam" id="PF00528">
    <property type="entry name" value="BPD_transp_1"/>
    <property type="match status" value="1"/>
</dbReference>
<dbReference type="GO" id="GO:0055085">
    <property type="term" value="P:transmembrane transport"/>
    <property type="evidence" value="ECO:0007669"/>
    <property type="project" value="InterPro"/>
</dbReference>
<feature type="transmembrane region" description="Helical" evidence="7">
    <location>
        <begin position="32"/>
        <end position="54"/>
    </location>
</feature>
<evidence type="ECO:0000256" key="5">
    <source>
        <dbReference type="ARBA" id="ARBA00022989"/>
    </source>
</evidence>
<evidence type="ECO:0000256" key="6">
    <source>
        <dbReference type="ARBA" id="ARBA00023136"/>
    </source>
</evidence>
<comment type="caution">
    <text evidence="9">The sequence shown here is derived from an EMBL/GenBank/DDBJ whole genome shotgun (WGS) entry which is preliminary data.</text>
</comment>
<feature type="transmembrane region" description="Helical" evidence="7">
    <location>
        <begin position="130"/>
        <end position="150"/>
    </location>
</feature>
<evidence type="ECO:0000256" key="1">
    <source>
        <dbReference type="ARBA" id="ARBA00004651"/>
    </source>
</evidence>
<evidence type="ECO:0000256" key="2">
    <source>
        <dbReference type="ARBA" id="ARBA00022448"/>
    </source>
</evidence>
<feature type="transmembrane region" description="Helical" evidence="7">
    <location>
        <begin position="99"/>
        <end position="118"/>
    </location>
</feature>